<dbReference type="InterPro" id="IPR011990">
    <property type="entry name" value="TPR-like_helical_dom_sf"/>
</dbReference>
<feature type="compositionally biased region" description="Polar residues" evidence="2">
    <location>
        <begin position="338"/>
        <end position="347"/>
    </location>
</feature>
<comment type="caution">
    <text evidence="4">The sequence shown here is derived from an EMBL/GenBank/DDBJ whole genome shotgun (WGS) entry which is preliminary data.</text>
</comment>
<sequence>MSLLMQALKKAEQTKQKQQSEAVLSLSPTDNHPAEDAARDMAQDAAVIPTDDTTEFLALNKQLNENADDGVNNNNTNNATSLSLSLTQQESNTHIIEDIPSLTPTPHAESTNQAAYALAAQHEPFLADTERLMPAANKSQQAHPADAMLDVTTSKAMPKSDSVPSMADKLHRPRIDPEQLRANAKAGASLAAEQKKAQSVFSSKTLAQPSRKNWLIALGGVGLLMAAGFAYVYWQNKQFENRPGLLGSAANTAPNPIPEPNAAVDASVGASTSDNANNVPVIASAAASATPNKTDAATIAVNGTATASNQKQGQDTSDKTAPLGKIRADKAPDPVDRSATTSSGKLTRNTALKANNLPSHLVSDANAIQIRKGNSGNQINPTLSSAYQAFITGDTATAERQYQSVLVQEPYNRDALFGLAALALNQKDADKSGSFYGRLLELDPNDPDAIAGLTSLQQGDPAQSESRLKKALSMHPNAGAIMFALGNLYAQQARWSEAQQYYFRAYTTQSNNADYAFNLAVSLDRLNQSKLAKDYYQRALDSGQAGTGNFNRSKVQQRIADLDKALHE</sequence>
<organism evidence="4 5">
    <name type="scientific">Undibacterium danionis</name>
    <dbReference type="NCBI Taxonomy" id="1812100"/>
    <lineage>
        <taxon>Bacteria</taxon>
        <taxon>Pseudomonadati</taxon>
        <taxon>Pseudomonadota</taxon>
        <taxon>Betaproteobacteria</taxon>
        <taxon>Burkholderiales</taxon>
        <taxon>Oxalobacteraceae</taxon>
        <taxon>Undibacterium</taxon>
    </lineage>
</organism>
<keyword evidence="3" id="KW-1133">Transmembrane helix</keyword>
<evidence type="ECO:0000313" key="5">
    <source>
        <dbReference type="Proteomes" id="UP001589844"/>
    </source>
</evidence>
<feature type="transmembrane region" description="Helical" evidence="3">
    <location>
        <begin position="214"/>
        <end position="234"/>
    </location>
</feature>
<dbReference type="Proteomes" id="UP001589844">
    <property type="component" value="Unassembled WGS sequence"/>
</dbReference>
<keyword evidence="1" id="KW-0802">TPR repeat</keyword>
<dbReference type="Pfam" id="PF14559">
    <property type="entry name" value="TPR_19"/>
    <property type="match status" value="2"/>
</dbReference>
<proteinExistence type="predicted"/>
<feature type="repeat" description="TPR" evidence="1">
    <location>
        <begin position="479"/>
        <end position="512"/>
    </location>
</feature>
<feature type="compositionally biased region" description="Polar residues" evidence="2">
    <location>
        <begin position="305"/>
        <end position="315"/>
    </location>
</feature>
<feature type="region of interest" description="Disordered" evidence="2">
    <location>
        <begin position="305"/>
        <end position="347"/>
    </location>
</feature>
<evidence type="ECO:0000256" key="2">
    <source>
        <dbReference type="SAM" id="MobiDB-lite"/>
    </source>
</evidence>
<accession>A0ABV6IEY9</accession>
<dbReference type="SMART" id="SM00028">
    <property type="entry name" value="TPR"/>
    <property type="match status" value="3"/>
</dbReference>
<feature type="region of interest" description="Disordered" evidence="2">
    <location>
        <begin position="13"/>
        <end position="35"/>
    </location>
</feature>
<keyword evidence="3" id="KW-0472">Membrane</keyword>
<keyword evidence="5" id="KW-1185">Reference proteome</keyword>
<dbReference type="PANTHER" id="PTHR12558">
    <property type="entry name" value="CELL DIVISION CYCLE 16,23,27"/>
    <property type="match status" value="1"/>
</dbReference>
<dbReference type="PROSITE" id="PS50005">
    <property type="entry name" value="TPR"/>
    <property type="match status" value="2"/>
</dbReference>
<keyword evidence="3" id="KW-0812">Transmembrane</keyword>
<feature type="compositionally biased region" description="Basic and acidic residues" evidence="2">
    <location>
        <begin position="326"/>
        <end position="336"/>
    </location>
</feature>
<protein>
    <submittedName>
        <fullName evidence="4">Tetratricopeptide repeat protein</fullName>
    </submittedName>
</protein>
<dbReference type="RefSeq" id="WP_390212281.1">
    <property type="nucleotide sequence ID" value="NZ_JBHLXJ010000009.1"/>
</dbReference>
<dbReference type="InterPro" id="IPR019734">
    <property type="entry name" value="TPR_rpt"/>
</dbReference>
<dbReference type="Pfam" id="PF13181">
    <property type="entry name" value="TPR_8"/>
    <property type="match status" value="1"/>
</dbReference>
<evidence type="ECO:0000313" key="4">
    <source>
        <dbReference type="EMBL" id="MFC0350232.1"/>
    </source>
</evidence>
<name>A0ABV6IEY9_9BURK</name>
<feature type="region of interest" description="Disordered" evidence="2">
    <location>
        <begin position="250"/>
        <end position="271"/>
    </location>
</feature>
<reference evidence="4 5" key="1">
    <citation type="submission" date="2024-09" db="EMBL/GenBank/DDBJ databases">
        <authorList>
            <person name="Sun Q."/>
            <person name="Mori K."/>
        </authorList>
    </citation>
    <scope>NUCLEOTIDE SEQUENCE [LARGE SCALE GENOMIC DNA]</scope>
    <source>
        <strain evidence="4 5">CCM 8677</strain>
    </source>
</reference>
<dbReference type="Gene3D" id="1.25.40.10">
    <property type="entry name" value="Tetratricopeptide repeat domain"/>
    <property type="match status" value="2"/>
</dbReference>
<feature type="repeat" description="TPR" evidence="1">
    <location>
        <begin position="413"/>
        <end position="446"/>
    </location>
</feature>
<dbReference type="PANTHER" id="PTHR12558:SF47">
    <property type="entry name" value="LIPOPOLYSACCHARIDE ASSEMBLY PROTEIN B"/>
    <property type="match status" value="1"/>
</dbReference>
<gene>
    <name evidence="4" type="ORF">ACFFJH_10480</name>
</gene>
<evidence type="ECO:0000256" key="3">
    <source>
        <dbReference type="SAM" id="Phobius"/>
    </source>
</evidence>
<dbReference type="SUPFAM" id="SSF48452">
    <property type="entry name" value="TPR-like"/>
    <property type="match status" value="1"/>
</dbReference>
<evidence type="ECO:0000256" key="1">
    <source>
        <dbReference type="PROSITE-ProRule" id="PRU00339"/>
    </source>
</evidence>
<feature type="compositionally biased region" description="Polar residues" evidence="2">
    <location>
        <begin position="16"/>
        <end position="30"/>
    </location>
</feature>
<dbReference type="EMBL" id="JBHLXJ010000009">
    <property type="protein sequence ID" value="MFC0350232.1"/>
    <property type="molecule type" value="Genomic_DNA"/>
</dbReference>